<keyword evidence="4" id="KW-0808">Transferase</keyword>
<keyword evidence="4" id="KW-0418">Kinase</keyword>
<dbReference type="InterPro" id="IPR007685">
    <property type="entry name" value="RelA_SpoT"/>
</dbReference>
<accession>A0A078M4U7</accession>
<dbReference type="GO" id="GO:0015970">
    <property type="term" value="P:guanosine tetraphosphate biosynthetic process"/>
    <property type="evidence" value="ECO:0007669"/>
    <property type="project" value="UniProtKB-UniPathway"/>
</dbReference>
<evidence type="ECO:0000259" key="3">
    <source>
        <dbReference type="SMART" id="SM00954"/>
    </source>
</evidence>
<dbReference type="SUPFAM" id="SSF81301">
    <property type="entry name" value="Nucleotidyltransferase"/>
    <property type="match status" value="1"/>
</dbReference>
<dbReference type="InterPro" id="IPR052366">
    <property type="entry name" value="GTP_Pyrophosphokinase"/>
</dbReference>
<dbReference type="CDD" id="cd05399">
    <property type="entry name" value="NT_Rel-Spo_like"/>
    <property type="match status" value="1"/>
</dbReference>
<dbReference type="Gene3D" id="1.10.287.860">
    <property type="entry name" value="Nucleotidyltransferase"/>
    <property type="match status" value="1"/>
</dbReference>
<dbReference type="PANTHER" id="PTHR47837:SF2">
    <property type="entry name" value="GTP PYROPHOSPHOKINASE YWAC"/>
    <property type="match status" value="1"/>
</dbReference>
<dbReference type="UniPathway" id="UPA00908">
    <property type="reaction ID" value="UER00884"/>
</dbReference>
<evidence type="ECO:0000256" key="2">
    <source>
        <dbReference type="SAM" id="Coils"/>
    </source>
</evidence>
<reference evidence="4" key="1">
    <citation type="submission" date="2014-07" db="EMBL/GenBank/DDBJ databases">
        <authorList>
            <person name="Urmite Genomes Urmite Genomes"/>
        </authorList>
    </citation>
    <scope>NUCLEOTIDE SEQUENCE</scope>
    <source>
        <strain evidence="4">13S34_air</strain>
    </source>
</reference>
<dbReference type="Pfam" id="PF04607">
    <property type="entry name" value="RelA_SpoT"/>
    <property type="match status" value="1"/>
</dbReference>
<dbReference type="HOGENOM" id="CLU_077095_1_1_9"/>
<evidence type="ECO:0000313" key="4">
    <source>
        <dbReference type="EMBL" id="CEA01355.1"/>
    </source>
</evidence>
<dbReference type="AlphaFoldDB" id="A0A078M4U7"/>
<sequence length="244" mass="28542">MASATITRKQVTELREELTRFSMAYKFALDEITTRVNILQEEFRLTHENSPIEHVSARVKSPESLFKKVYRQGVPLNLQQIREHIRDIAGIRLVCSFVSDIYRVMEMFARQSDIEIVEVKDYIKNPKPNGYQSLHIIMKVPVFMSAHTEKVYVEMQIRTIAMDFWASLEHKIYYKYNKQIPEALINELHEAAIAAAHLDKKMERLNNEVNVLKAHDREDDLLVGREDLGQVMVELMENIGMYTK</sequence>
<proteinExistence type="predicted"/>
<dbReference type="PATRIC" id="fig|1461583.4.peg.838"/>
<dbReference type="SMART" id="SM00954">
    <property type="entry name" value="RelA_SpoT"/>
    <property type="match status" value="1"/>
</dbReference>
<dbReference type="EMBL" id="LN483074">
    <property type="protein sequence ID" value="CEA01355.1"/>
    <property type="molecule type" value="Genomic_DNA"/>
</dbReference>
<dbReference type="InterPro" id="IPR043519">
    <property type="entry name" value="NT_sf"/>
</dbReference>
<dbReference type="Gene3D" id="3.30.460.10">
    <property type="entry name" value="Beta Polymerase, domain 2"/>
    <property type="match status" value="1"/>
</dbReference>
<evidence type="ECO:0000256" key="1">
    <source>
        <dbReference type="ARBA" id="ARBA00004976"/>
    </source>
</evidence>
<keyword evidence="2" id="KW-0175">Coiled coil</keyword>
<organism evidence="4">
    <name type="scientific">Metalysinibacillus saudimassiliensis</name>
    <dbReference type="NCBI Taxonomy" id="1461583"/>
    <lineage>
        <taxon>Bacteria</taxon>
        <taxon>Bacillati</taxon>
        <taxon>Bacillota</taxon>
        <taxon>Bacilli</taxon>
        <taxon>Bacillales</taxon>
        <taxon>Caryophanaceae</taxon>
        <taxon>Metalysinibacillus</taxon>
    </lineage>
</organism>
<feature type="coiled-coil region" evidence="2">
    <location>
        <begin position="188"/>
        <end position="215"/>
    </location>
</feature>
<feature type="domain" description="RelA/SpoT" evidence="3">
    <location>
        <begin position="57"/>
        <end position="180"/>
    </location>
</feature>
<dbReference type="PANTHER" id="PTHR47837">
    <property type="entry name" value="GTP PYROPHOSPHOKINASE YJBM"/>
    <property type="match status" value="1"/>
</dbReference>
<protein>
    <submittedName>
        <fullName evidence="4">GTP pyrophosphokinase YwaC</fullName>
    </submittedName>
</protein>
<gene>
    <name evidence="4" type="primary">ywaC</name>
    <name evidence="4" type="ORF">BN1050_00878</name>
</gene>
<comment type="pathway">
    <text evidence="1">Purine metabolism; ppGpp biosynthesis; ppGpp from GTP: step 1/2.</text>
</comment>
<dbReference type="GO" id="GO:0016301">
    <property type="term" value="F:kinase activity"/>
    <property type="evidence" value="ECO:0007669"/>
    <property type="project" value="UniProtKB-KW"/>
</dbReference>
<name>A0A078M4U7_9BACL</name>